<name>A0A075G9Q9_9ARCH</name>
<sequence length="138" mass="16360">MAPIDFVFEWWTDLSEKDSKYVKPLKSRDIIEKKENIIIVEDEVKMLGRKMKYKVKVTLNPPYEWLAEYEGSVAKAISKYKISEVGEGTRLDYESHIEPRGWFTRLFSPIISRFLISVFSTEMDAYCRALEDEFSMRR</sequence>
<proteinExistence type="predicted"/>
<evidence type="ECO:0008006" key="2">
    <source>
        <dbReference type="Google" id="ProtNLM"/>
    </source>
</evidence>
<reference evidence="1" key="1">
    <citation type="journal article" date="2014" name="Genome Biol. Evol.">
        <title>Pangenome evidence for extensive interdomain horizontal transfer affecting lineage core and shell genes in uncultured planktonic thaumarchaeota and euryarchaeota.</title>
        <authorList>
            <person name="Deschamps P."/>
            <person name="Zivanovic Y."/>
            <person name="Moreira D."/>
            <person name="Rodriguez-Valera F."/>
            <person name="Lopez-Garcia P."/>
        </authorList>
    </citation>
    <scope>NUCLEOTIDE SEQUENCE</scope>
</reference>
<organism evidence="1">
    <name type="scientific">uncultured marine thaumarchaeote KM3_06_C02</name>
    <dbReference type="NCBI Taxonomy" id="1455976"/>
    <lineage>
        <taxon>Archaea</taxon>
        <taxon>Nitrososphaerota</taxon>
        <taxon>environmental samples</taxon>
    </lineage>
</organism>
<dbReference type="AlphaFoldDB" id="A0A075G9Q9"/>
<accession>A0A075G9Q9</accession>
<dbReference type="InterPro" id="IPR023393">
    <property type="entry name" value="START-like_dom_sf"/>
</dbReference>
<dbReference type="Gene3D" id="3.30.530.20">
    <property type="match status" value="1"/>
</dbReference>
<protein>
    <recommendedName>
        <fullName evidence="2">SRPBCC family protein</fullName>
    </recommendedName>
</protein>
<evidence type="ECO:0000313" key="1">
    <source>
        <dbReference type="EMBL" id="AIE98681.1"/>
    </source>
</evidence>
<dbReference type="EMBL" id="KF900541">
    <property type="protein sequence ID" value="AIE98681.1"/>
    <property type="molecule type" value="Genomic_DNA"/>
</dbReference>
<dbReference type="SUPFAM" id="SSF55961">
    <property type="entry name" value="Bet v1-like"/>
    <property type="match status" value="1"/>
</dbReference>